<feature type="domain" description="Mab-21-like HhH/H2TH-like" evidence="7">
    <location>
        <begin position="246"/>
        <end position="297"/>
    </location>
</feature>
<reference evidence="8 9" key="1">
    <citation type="submission" date="2019-09" db="EMBL/GenBank/DDBJ databases">
        <title>Bird 10,000 Genomes (B10K) Project - Family phase.</title>
        <authorList>
            <person name="Zhang G."/>
        </authorList>
    </citation>
    <scope>NUCLEOTIDE SEQUENCE [LARGE SCALE GENOMIC DNA]</scope>
    <source>
        <strain evidence="8">B10K-DU-029-76</strain>
        <tissue evidence="8">Heart</tissue>
    </source>
</reference>
<evidence type="ECO:0000256" key="2">
    <source>
        <dbReference type="ARBA" id="ARBA00005554"/>
    </source>
</evidence>
<evidence type="ECO:0000259" key="7">
    <source>
        <dbReference type="Pfam" id="PF20266"/>
    </source>
</evidence>
<dbReference type="PRINTS" id="PR02107">
    <property type="entry name" value="INOS145TPRIP"/>
</dbReference>
<dbReference type="GO" id="GO:0016020">
    <property type="term" value="C:membrane"/>
    <property type="evidence" value="ECO:0007669"/>
    <property type="project" value="UniProtKB-SubCell"/>
</dbReference>
<name>A0A7K6UAP5_9AVES</name>
<sequence>VTKDMVNTLLLVFQVVSRNTFYPMLQHAIKVGSAFEGWNPYENDITYCLFVPLSPPLGHTFHLERGTDEETLARNFRIRVELVCTCTWHQLPGEMLCFLHNPQEELRRNQQHPSLLGTLCTSSYLDVEKTARWFRQLVKACWKILPESSICCLNMLPSRRSCKFQVKKNNGKSLTIELMFGVQQGDSDIFVSNQSIEAIIPSTTWPESYAVAESKFFKHMARRALRDSFHLKCLRLCTHILVGTGFSSYTLKTVVMHLLTTTPMSDWHRRDFLLRLQHIMWYLRCCLEQRCLEHFFFGNEKVPEEISLPLDLQMAKPLNLFHHLAQDPAAHAEALLEFHYVHDR</sequence>
<gene>
    <name evidence="8" type="primary">Itpripl1</name>
    <name evidence="8" type="ORF">AEGBEN_R06525</name>
</gene>
<dbReference type="Proteomes" id="UP000559068">
    <property type="component" value="Unassembled WGS sequence"/>
</dbReference>
<dbReference type="InterPro" id="IPR046906">
    <property type="entry name" value="Mab-21_HhH/H2TH-like"/>
</dbReference>
<keyword evidence="3" id="KW-0812">Transmembrane</keyword>
<keyword evidence="6" id="KW-0472">Membrane</keyword>
<dbReference type="OrthoDB" id="9034619at2759"/>
<dbReference type="Pfam" id="PF20266">
    <property type="entry name" value="Mab-21_C"/>
    <property type="match status" value="1"/>
</dbReference>
<dbReference type="InterPro" id="IPR024810">
    <property type="entry name" value="MAB21L/cGLR"/>
</dbReference>
<evidence type="ECO:0000256" key="3">
    <source>
        <dbReference type="ARBA" id="ARBA00022692"/>
    </source>
</evidence>
<evidence type="ECO:0000256" key="1">
    <source>
        <dbReference type="ARBA" id="ARBA00004479"/>
    </source>
</evidence>
<dbReference type="InterPro" id="IPR026250">
    <property type="entry name" value="ITPRIP-like"/>
</dbReference>
<evidence type="ECO:0000313" key="8">
    <source>
        <dbReference type="EMBL" id="NWX19106.1"/>
    </source>
</evidence>
<evidence type="ECO:0000256" key="5">
    <source>
        <dbReference type="ARBA" id="ARBA00022989"/>
    </source>
</evidence>
<accession>A0A7K6UAP5</accession>
<organism evidence="8 9">
    <name type="scientific">Aegotheles bennettii</name>
    <dbReference type="NCBI Taxonomy" id="48278"/>
    <lineage>
        <taxon>Eukaryota</taxon>
        <taxon>Metazoa</taxon>
        <taxon>Chordata</taxon>
        <taxon>Craniata</taxon>
        <taxon>Vertebrata</taxon>
        <taxon>Euteleostomi</taxon>
        <taxon>Archelosauria</taxon>
        <taxon>Archosauria</taxon>
        <taxon>Dinosauria</taxon>
        <taxon>Saurischia</taxon>
        <taxon>Theropoda</taxon>
        <taxon>Coelurosauria</taxon>
        <taxon>Aves</taxon>
        <taxon>Neognathae</taxon>
        <taxon>Neoaves</taxon>
        <taxon>Strisores</taxon>
        <taxon>Caprimulgiformes</taxon>
        <taxon>Aegothelidae</taxon>
        <taxon>Aegotheles</taxon>
    </lineage>
</organism>
<protein>
    <submittedName>
        <fullName evidence="8">IPIL1 protein</fullName>
    </submittedName>
</protein>
<evidence type="ECO:0000256" key="4">
    <source>
        <dbReference type="ARBA" id="ARBA00022729"/>
    </source>
</evidence>
<keyword evidence="5" id="KW-1133">Transmembrane helix</keyword>
<feature type="non-terminal residue" evidence="8">
    <location>
        <position position="344"/>
    </location>
</feature>
<comment type="similarity">
    <text evidence="2">Belongs to the ITPRIP family.</text>
</comment>
<dbReference type="PANTHER" id="PTHR10656">
    <property type="entry name" value="CELL FATE DETERMINING PROTEIN MAB21-RELATED"/>
    <property type="match status" value="1"/>
</dbReference>
<dbReference type="EMBL" id="VZRW01008241">
    <property type="protein sequence ID" value="NWX19106.1"/>
    <property type="molecule type" value="Genomic_DNA"/>
</dbReference>
<comment type="caution">
    <text evidence="8">The sequence shown here is derived from an EMBL/GenBank/DDBJ whole genome shotgun (WGS) entry which is preliminary data.</text>
</comment>
<evidence type="ECO:0000256" key="6">
    <source>
        <dbReference type="ARBA" id="ARBA00023136"/>
    </source>
</evidence>
<keyword evidence="4" id="KW-0732">Signal</keyword>
<feature type="non-terminal residue" evidence="8">
    <location>
        <position position="1"/>
    </location>
</feature>
<keyword evidence="9" id="KW-1185">Reference proteome</keyword>
<proteinExistence type="inferred from homology"/>
<evidence type="ECO:0000313" key="9">
    <source>
        <dbReference type="Proteomes" id="UP000559068"/>
    </source>
</evidence>
<dbReference type="PANTHER" id="PTHR10656:SF40">
    <property type="entry name" value="INOSITOL 1,4,5-TRISPHOSPHATE RECEPTOR-INTERACTING PROTEIN-LIKE 1"/>
    <property type="match status" value="1"/>
</dbReference>
<dbReference type="Gene3D" id="1.10.1410.40">
    <property type="match status" value="1"/>
</dbReference>
<dbReference type="AlphaFoldDB" id="A0A7K6UAP5"/>
<dbReference type="SMART" id="SM01265">
    <property type="entry name" value="Mab-21"/>
    <property type="match status" value="1"/>
</dbReference>
<comment type="subcellular location">
    <subcellularLocation>
        <location evidence="1">Membrane</location>
        <topology evidence="1">Single-pass type I membrane protein</topology>
    </subcellularLocation>
</comment>